<evidence type="ECO:0000256" key="7">
    <source>
        <dbReference type="ARBA" id="ARBA00022927"/>
    </source>
</evidence>
<evidence type="ECO:0000256" key="1">
    <source>
        <dbReference type="ARBA" id="ARBA00004442"/>
    </source>
</evidence>
<evidence type="ECO:0000256" key="4">
    <source>
        <dbReference type="ARBA" id="ARBA00022452"/>
    </source>
</evidence>
<evidence type="ECO:0000259" key="14">
    <source>
        <dbReference type="Pfam" id="PF21305"/>
    </source>
</evidence>
<evidence type="ECO:0000259" key="13">
    <source>
        <dbReference type="Pfam" id="PF03958"/>
    </source>
</evidence>
<sequence>MVRRILRKGRVALLCLSVLALHMAGAAAQAQQQENHLLNFRDADIRALIDDISMMTGNTFIIDPRVKGKVTVISREPVPGPQVFDIFLSTLRVYGFTAVTTSSGAYKIVPDEAAMQDGNAAAGEAVDDILVTEIFRLRNIDPITALNSVKPIVHRQGRAIAHRNHDFLLIVDYAGNMERIRRVLRDIDADLQITRIVSLENTGAEEMADMLVRLRGASGGEDGGDAAFSALPMTSSNTLVLRGADDVIARLIPLIEDLDARNANKGDIRVIYLKHADAEKLVPVLEGVSKSMGQRGGGDGGPANAEVSIVFEKGTNVLLISASPDMQNALERVIKQLDVPRAQVLVEAIIVDVSDTAARELGLQYILSGGDGSTIPFTATNFSSRAPNILAATGALLGDRLDLSDDALDNLQQAAVDSLIGLNGFTGGFAGQTSDGTIFGVILNAVQRDIASNVLSTPSVMTMDNETAKILVGQEIPITTGEALGANNANPFRTVNRQDVGIELEVQPQINEGDDILLYIRQEVSSVLGSVVEDSPDLITQKREIETTVMVKNGEILVLGGLIQSDESITVEKVPLLGDIPLLGNLFKSNSRRLQKTNLMVFIRPTIVRNAEDMRAVTERKYNVMRGEQILRKGSTEGTLDYMVREVIGTANDIPQLPIAPADSGGN</sequence>
<evidence type="ECO:0000256" key="6">
    <source>
        <dbReference type="ARBA" id="ARBA00022729"/>
    </source>
</evidence>
<organism evidence="15 16">
    <name type="scientific">Eilatimonas milleporae</name>
    <dbReference type="NCBI Taxonomy" id="911205"/>
    <lineage>
        <taxon>Bacteria</taxon>
        <taxon>Pseudomonadati</taxon>
        <taxon>Pseudomonadota</taxon>
        <taxon>Alphaproteobacteria</taxon>
        <taxon>Kordiimonadales</taxon>
        <taxon>Kordiimonadaceae</taxon>
        <taxon>Eilatimonas</taxon>
    </lineage>
</organism>
<dbReference type="PANTHER" id="PTHR30332:SF24">
    <property type="entry name" value="SECRETIN GSPD-RELATED"/>
    <property type="match status" value="1"/>
</dbReference>
<dbReference type="GO" id="GO:0009279">
    <property type="term" value="C:cell outer membrane"/>
    <property type="evidence" value="ECO:0007669"/>
    <property type="project" value="UniProtKB-SubCell"/>
</dbReference>
<dbReference type="AlphaFoldDB" id="A0A3M0CWP4"/>
<evidence type="ECO:0000256" key="9">
    <source>
        <dbReference type="ARBA" id="ARBA00023237"/>
    </source>
</evidence>
<dbReference type="Gene3D" id="3.30.1370.120">
    <property type="match status" value="3"/>
</dbReference>
<dbReference type="InterPro" id="IPR038591">
    <property type="entry name" value="NolW-like_sf"/>
</dbReference>
<evidence type="ECO:0000256" key="8">
    <source>
        <dbReference type="ARBA" id="ARBA00023136"/>
    </source>
</evidence>
<feature type="domain" description="NolW-like" evidence="13">
    <location>
        <begin position="194"/>
        <end position="261"/>
    </location>
</feature>
<feature type="signal peptide" evidence="11">
    <location>
        <begin position="1"/>
        <end position="30"/>
    </location>
</feature>
<feature type="chain" id="PRO_5018155716" evidence="11">
    <location>
        <begin position="31"/>
        <end position="667"/>
    </location>
</feature>
<feature type="domain" description="GspD-like N0" evidence="14">
    <location>
        <begin position="38"/>
        <end position="108"/>
    </location>
</feature>
<dbReference type="Pfam" id="PF21305">
    <property type="entry name" value="type_II_gspD_N0"/>
    <property type="match status" value="1"/>
</dbReference>
<dbReference type="InterPro" id="IPR004846">
    <property type="entry name" value="T2SS/T3SS_dom"/>
</dbReference>
<dbReference type="InterPro" id="IPR005644">
    <property type="entry name" value="NolW-like"/>
</dbReference>
<keyword evidence="5" id="KW-0812">Transmembrane</keyword>
<dbReference type="Pfam" id="PF03958">
    <property type="entry name" value="Secretin_N"/>
    <property type="match status" value="2"/>
</dbReference>
<evidence type="ECO:0000256" key="11">
    <source>
        <dbReference type="SAM" id="SignalP"/>
    </source>
</evidence>
<evidence type="ECO:0000313" key="16">
    <source>
        <dbReference type="Proteomes" id="UP000271227"/>
    </source>
</evidence>
<keyword evidence="16" id="KW-1185">Reference proteome</keyword>
<dbReference type="InterPro" id="IPR013356">
    <property type="entry name" value="T2SS_GspD"/>
</dbReference>
<dbReference type="PRINTS" id="PR00811">
    <property type="entry name" value="BCTERIALGSPD"/>
</dbReference>
<feature type="domain" description="NolW-like" evidence="13">
    <location>
        <begin position="269"/>
        <end position="343"/>
    </location>
</feature>
<dbReference type="InterPro" id="IPR049371">
    <property type="entry name" value="GspD-like_N0"/>
</dbReference>
<reference evidence="15 16" key="1">
    <citation type="submission" date="2018-10" db="EMBL/GenBank/DDBJ databases">
        <title>Genomic Encyclopedia of Archaeal and Bacterial Type Strains, Phase II (KMG-II): from individual species to whole genera.</title>
        <authorList>
            <person name="Goeker M."/>
        </authorList>
    </citation>
    <scope>NUCLEOTIDE SEQUENCE [LARGE SCALE GENOMIC DNA]</scope>
    <source>
        <strain evidence="15 16">DSM 25217</strain>
    </source>
</reference>
<protein>
    <submittedName>
        <fullName evidence="15">General secretion pathway protein D</fullName>
    </submittedName>
</protein>
<dbReference type="FunCoup" id="A0A3M0CWP4">
    <property type="interactions" value="102"/>
</dbReference>
<keyword evidence="9" id="KW-0998">Cell outer membrane</keyword>
<evidence type="ECO:0000256" key="5">
    <source>
        <dbReference type="ARBA" id="ARBA00022692"/>
    </source>
</evidence>
<dbReference type="EMBL" id="REFR01000009">
    <property type="protein sequence ID" value="RMB11799.1"/>
    <property type="molecule type" value="Genomic_DNA"/>
</dbReference>
<gene>
    <name evidence="15" type="ORF">BXY39_0283</name>
</gene>
<keyword evidence="6 11" id="KW-0732">Signal</keyword>
<evidence type="ECO:0000256" key="10">
    <source>
        <dbReference type="RuleBase" id="RU004004"/>
    </source>
</evidence>
<dbReference type="GO" id="GO:0015627">
    <property type="term" value="C:type II protein secretion system complex"/>
    <property type="evidence" value="ECO:0007669"/>
    <property type="project" value="InterPro"/>
</dbReference>
<name>A0A3M0CWP4_9PROT</name>
<dbReference type="NCBIfam" id="TIGR02517">
    <property type="entry name" value="type_II_gspD"/>
    <property type="match status" value="1"/>
</dbReference>
<dbReference type="PANTHER" id="PTHR30332">
    <property type="entry name" value="PROBABLE GENERAL SECRETION PATHWAY PROTEIN D"/>
    <property type="match status" value="1"/>
</dbReference>
<keyword evidence="8" id="KW-0472">Membrane</keyword>
<accession>A0A3M0CWP4</accession>
<dbReference type="InterPro" id="IPR050810">
    <property type="entry name" value="Bact_Secretion_Sys_Channel"/>
</dbReference>
<dbReference type="GO" id="GO:0015628">
    <property type="term" value="P:protein secretion by the type II secretion system"/>
    <property type="evidence" value="ECO:0007669"/>
    <property type="project" value="InterPro"/>
</dbReference>
<evidence type="ECO:0000259" key="12">
    <source>
        <dbReference type="Pfam" id="PF00263"/>
    </source>
</evidence>
<comment type="subcellular location">
    <subcellularLocation>
        <location evidence="1 10">Cell outer membrane</location>
    </subcellularLocation>
</comment>
<dbReference type="InterPro" id="IPR001775">
    <property type="entry name" value="GspD/PilQ"/>
</dbReference>
<evidence type="ECO:0000256" key="2">
    <source>
        <dbReference type="ARBA" id="ARBA00006980"/>
    </source>
</evidence>
<feature type="domain" description="Type II/III secretion system secretin-like" evidence="12">
    <location>
        <begin position="446"/>
        <end position="609"/>
    </location>
</feature>
<keyword evidence="7" id="KW-0653">Protein transport</keyword>
<keyword evidence="4" id="KW-1134">Transmembrane beta strand</keyword>
<keyword evidence="3 10" id="KW-0813">Transport</keyword>
<evidence type="ECO:0000313" key="15">
    <source>
        <dbReference type="EMBL" id="RMB11799.1"/>
    </source>
</evidence>
<proteinExistence type="inferred from homology"/>
<comment type="caution">
    <text evidence="15">The sequence shown here is derived from an EMBL/GenBank/DDBJ whole genome shotgun (WGS) entry which is preliminary data.</text>
</comment>
<comment type="similarity">
    <text evidence="2">Belongs to the bacterial secretin family. GSP D subfamily.</text>
</comment>
<evidence type="ECO:0000256" key="3">
    <source>
        <dbReference type="ARBA" id="ARBA00022448"/>
    </source>
</evidence>
<dbReference type="OrthoDB" id="9775455at2"/>
<dbReference type="Proteomes" id="UP000271227">
    <property type="component" value="Unassembled WGS sequence"/>
</dbReference>
<dbReference type="Pfam" id="PF00263">
    <property type="entry name" value="Secretin"/>
    <property type="match status" value="1"/>
</dbReference>
<dbReference type="InParanoid" id="A0A3M0CWP4"/>